<keyword evidence="2" id="KW-0808">Transferase</keyword>
<protein>
    <recommendedName>
        <fullName evidence="6">Aromatic prenyltransferase</fullName>
    </recommendedName>
</protein>
<feature type="binding site" evidence="3">
    <location>
        <position position="211"/>
    </location>
    <ligand>
        <name>L-tryptophan</name>
        <dbReference type="ChEBI" id="CHEBI:57912"/>
    </ligand>
</feature>
<comment type="similarity">
    <text evidence="1">Belongs to the tryptophan dimethylallyltransferase family.</text>
</comment>
<feature type="binding site" evidence="3">
    <location>
        <position position="281"/>
    </location>
    <ligand>
        <name>dimethylallyl diphosphate</name>
        <dbReference type="ChEBI" id="CHEBI:57623"/>
    </ligand>
</feature>
<dbReference type="AlphaFoldDB" id="A0A9P7GZJ6"/>
<sequence>MPALYNMASAPGILQSMHPTQSDPLRELQLGKVSQDTIETGNDSSAAKAKEDGIAFWTNHTKPVLTSLLKSVGDYTLEQQASHLDFLDNYIIPTMGRVPVKSRARSLLTPNGSPFETSLNNSDSGKSYVRFCYEPVFPGSDGVTENPIPKIAERVGADLQWFNQFADEFFPSKEDAAILAEKMPKDTIRIPKVFLAFDLKEDKQIMKAYFYPVIKYMTSKKNSDRAGFDLIRRLEPLGAFFGPALDIIEGYQKKLYQDPPLTVVIGIDCVSPEEGARVKIYIEPQSNTWEAVQEHVTLGGKRTDKTTLDGLAILHDMWNLLINEPEDREIDDKFSKEILEKKPGTSGACFSWELKPGQDMPEVKVYVPLNQYFKNDKEVVEGMEKVFRKRGWAWGVEGAYGKIVSDAYGSDVVDATKETPKVHTFISFNFSEKKGVYMTTYVAPFVRFP</sequence>
<feature type="binding site" evidence="3">
    <location>
        <position position="130"/>
    </location>
    <ligand>
        <name>dimethylallyl diphosphate</name>
        <dbReference type="ChEBI" id="CHEBI:57623"/>
    </ligand>
</feature>
<feature type="binding site" evidence="3">
    <location>
        <position position="277"/>
    </location>
    <ligand>
        <name>dimethylallyl diphosphate</name>
        <dbReference type="ChEBI" id="CHEBI:57623"/>
    </ligand>
</feature>
<dbReference type="NCBIfam" id="TIGR03429">
    <property type="entry name" value="arom_pren_DMATS"/>
    <property type="match status" value="1"/>
</dbReference>
<dbReference type="Pfam" id="PF11991">
    <property type="entry name" value="Trp_DMAT"/>
    <property type="match status" value="1"/>
</dbReference>
<dbReference type="SFLD" id="SFLDG01162">
    <property type="entry name" value="I"/>
    <property type="match status" value="1"/>
</dbReference>
<name>A0A9P7GZJ6_9HYPO</name>
<dbReference type="GO" id="GO:0016765">
    <property type="term" value="F:transferase activity, transferring alkyl or aryl (other than methyl) groups"/>
    <property type="evidence" value="ECO:0007669"/>
    <property type="project" value="InterPro"/>
</dbReference>
<dbReference type="SFLD" id="SFLDS00036">
    <property type="entry name" value="Aromatic_Prenyltransferase"/>
    <property type="match status" value="1"/>
</dbReference>
<reference evidence="4" key="1">
    <citation type="submission" date="2021-04" db="EMBL/GenBank/DDBJ databases">
        <title>Draft genome of Fusarium avenaceum strain F156N33, isolated from an atmospheric sample in Virginia.</title>
        <authorList>
            <person name="Yang S."/>
            <person name="Vinatzer B.A."/>
            <person name="Coleman J."/>
        </authorList>
    </citation>
    <scope>NUCLEOTIDE SEQUENCE</scope>
    <source>
        <strain evidence="4">F156N33</strain>
    </source>
</reference>
<evidence type="ECO:0000256" key="2">
    <source>
        <dbReference type="ARBA" id="ARBA00022679"/>
    </source>
</evidence>
<comment type="caution">
    <text evidence="4">The sequence shown here is derived from an EMBL/GenBank/DDBJ whole genome shotgun (WGS) entry which is preliminary data.</text>
</comment>
<feature type="binding site" evidence="3">
    <location>
        <position position="116"/>
    </location>
    <ligand>
        <name>L-tryptophan</name>
        <dbReference type="ChEBI" id="CHEBI:57912"/>
    </ligand>
</feature>
<proteinExistence type="inferred from homology"/>
<dbReference type="PANTHER" id="PTHR40627">
    <property type="entry name" value="INDOLE PRENYLTRANSFERASE TDIB-RELATED"/>
    <property type="match status" value="1"/>
</dbReference>
<dbReference type="InterPro" id="IPR017795">
    <property type="entry name" value="ABBA_NscD-like"/>
</dbReference>
<dbReference type="PANTHER" id="PTHR40627:SF5">
    <property type="entry name" value="INDOLE PRENYLTRANSFERASE TDIB"/>
    <property type="match status" value="1"/>
</dbReference>
<dbReference type="InterPro" id="IPR012148">
    <property type="entry name" value="ABBA_DMATS-like"/>
</dbReference>
<keyword evidence="5" id="KW-1185">Reference proteome</keyword>
<feature type="binding site" evidence="3">
    <location>
        <position position="279"/>
    </location>
    <ligand>
        <name>dimethylallyl diphosphate</name>
        <dbReference type="ChEBI" id="CHEBI:57623"/>
    </ligand>
</feature>
<gene>
    <name evidence="4" type="ORF">KAF25_002223</name>
</gene>
<dbReference type="Proteomes" id="UP000782241">
    <property type="component" value="Unassembled WGS sequence"/>
</dbReference>
<organism evidence="4 5">
    <name type="scientific">Fusarium avenaceum</name>
    <dbReference type="NCBI Taxonomy" id="40199"/>
    <lineage>
        <taxon>Eukaryota</taxon>
        <taxon>Fungi</taxon>
        <taxon>Dikarya</taxon>
        <taxon>Ascomycota</taxon>
        <taxon>Pezizomycotina</taxon>
        <taxon>Sordariomycetes</taxon>
        <taxon>Hypocreomycetidae</taxon>
        <taxon>Hypocreales</taxon>
        <taxon>Nectriaceae</taxon>
        <taxon>Fusarium</taxon>
        <taxon>Fusarium tricinctum species complex</taxon>
    </lineage>
</organism>
<feature type="binding site" evidence="3">
    <location>
        <position position="366"/>
    </location>
    <ligand>
        <name>dimethylallyl diphosphate</name>
        <dbReference type="ChEBI" id="CHEBI:57623"/>
    </ligand>
</feature>
<evidence type="ECO:0008006" key="6">
    <source>
        <dbReference type="Google" id="ProtNLM"/>
    </source>
</evidence>
<accession>A0A9P7GZJ6</accession>
<feature type="binding site" evidence="3">
    <location>
        <position position="207"/>
    </location>
    <ligand>
        <name>dimethylallyl diphosphate</name>
        <dbReference type="ChEBI" id="CHEBI:57623"/>
    </ligand>
</feature>
<evidence type="ECO:0000256" key="1">
    <source>
        <dbReference type="ARBA" id="ARBA00010209"/>
    </source>
</evidence>
<dbReference type="PIRSF" id="PIRSF000509">
    <property type="entry name" value="Trp_DMAT"/>
    <property type="match status" value="1"/>
</dbReference>
<dbReference type="GO" id="GO:0009820">
    <property type="term" value="P:alkaloid metabolic process"/>
    <property type="evidence" value="ECO:0007669"/>
    <property type="project" value="InterPro"/>
</dbReference>
<dbReference type="EMBL" id="JAGPUO010000011">
    <property type="protein sequence ID" value="KAG5659664.1"/>
    <property type="molecule type" value="Genomic_DNA"/>
</dbReference>
<evidence type="ECO:0000313" key="4">
    <source>
        <dbReference type="EMBL" id="KAG5659664.1"/>
    </source>
</evidence>
<dbReference type="InterPro" id="IPR033964">
    <property type="entry name" value="ABBA"/>
</dbReference>
<feature type="binding site" evidence="3">
    <location>
        <position position="209"/>
    </location>
    <ligand>
        <name>dimethylallyl diphosphate</name>
        <dbReference type="ChEBI" id="CHEBI:57623"/>
    </ligand>
</feature>
<evidence type="ECO:0000256" key="3">
    <source>
        <dbReference type="PIRSR" id="PIRSR000509-1"/>
    </source>
</evidence>
<evidence type="ECO:0000313" key="5">
    <source>
        <dbReference type="Proteomes" id="UP000782241"/>
    </source>
</evidence>
<dbReference type="CDD" id="cd13929">
    <property type="entry name" value="PT-DMATS_CymD"/>
    <property type="match status" value="1"/>
</dbReference>